<dbReference type="EMBL" id="JARKHS020003225">
    <property type="protein sequence ID" value="KAK8785897.1"/>
    <property type="molecule type" value="Genomic_DNA"/>
</dbReference>
<sequence length="56" mass="6009">MKPSVILVLLSVLSAINLVLTCGSGEEKRDCTSDGLYPEDICGDIDRKRPCTPGTK</sequence>
<evidence type="ECO:0000313" key="2">
    <source>
        <dbReference type="EMBL" id="KAK8785897.1"/>
    </source>
</evidence>
<organism evidence="2 3">
    <name type="scientific">Amblyomma americanum</name>
    <name type="common">Lone star tick</name>
    <dbReference type="NCBI Taxonomy" id="6943"/>
    <lineage>
        <taxon>Eukaryota</taxon>
        <taxon>Metazoa</taxon>
        <taxon>Ecdysozoa</taxon>
        <taxon>Arthropoda</taxon>
        <taxon>Chelicerata</taxon>
        <taxon>Arachnida</taxon>
        <taxon>Acari</taxon>
        <taxon>Parasitiformes</taxon>
        <taxon>Ixodida</taxon>
        <taxon>Ixodoidea</taxon>
        <taxon>Ixodidae</taxon>
        <taxon>Amblyomminae</taxon>
        <taxon>Amblyomma</taxon>
    </lineage>
</organism>
<feature type="signal peptide" evidence="1">
    <location>
        <begin position="1"/>
        <end position="21"/>
    </location>
</feature>
<gene>
    <name evidence="2" type="ORF">V5799_007738</name>
</gene>
<keyword evidence="3" id="KW-1185">Reference proteome</keyword>
<comment type="caution">
    <text evidence="2">The sequence shown here is derived from an EMBL/GenBank/DDBJ whole genome shotgun (WGS) entry which is preliminary data.</text>
</comment>
<dbReference type="AlphaFoldDB" id="A0AAQ4FF48"/>
<evidence type="ECO:0000256" key="1">
    <source>
        <dbReference type="SAM" id="SignalP"/>
    </source>
</evidence>
<evidence type="ECO:0008006" key="4">
    <source>
        <dbReference type="Google" id="ProtNLM"/>
    </source>
</evidence>
<protein>
    <recommendedName>
        <fullName evidence="4">Secreted protein</fullName>
    </recommendedName>
</protein>
<reference evidence="2 3" key="1">
    <citation type="journal article" date="2023" name="Arcadia Sci">
        <title>De novo assembly of a long-read Amblyomma americanum tick genome.</title>
        <authorList>
            <person name="Chou S."/>
            <person name="Poskanzer K.E."/>
            <person name="Rollins M."/>
            <person name="Thuy-Boun P.S."/>
        </authorList>
    </citation>
    <scope>NUCLEOTIDE SEQUENCE [LARGE SCALE GENOMIC DNA]</scope>
    <source>
        <strain evidence="2">F_SG_1</strain>
        <tissue evidence="2">Salivary glands</tissue>
    </source>
</reference>
<feature type="non-terminal residue" evidence="2">
    <location>
        <position position="56"/>
    </location>
</feature>
<accession>A0AAQ4FF48</accession>
<proteinExistence type="predicted"/>
<name>A0AAQ4FF48_AMBAM</name>
<dbReference type="Proteomes" id="UP001321473">
    <property type="component" value="Unassembled WGS sequence"/>
</dbReference>
<evidence type="ECO:0000313" key="3">
    <source>
        <dbReference type="Proteomes" id="UP001321473"/>
    </source>
</evidence>
<keyword evidence="1" id="KW-0732">Signal</keyword>
<feature type="chain" id="PRO_5043020121" description="Secreted protein" evidence="1">
    <location>
        <begin position="22"/>
        <end position="56"/>
    </location>
</feature>